<dbReference type="GO" id="GO:0005576">
    <property type="term" value="C:extracellular region"/>
    <property type="evidence" value="ECO:0007669"/>
    <property type="project" value="TreeGrafter"/>
</dbReference>
<keyword evidence="7" id="KW-1185">Reference proteome</keyword>
<dbReference type="EMBL" id="DAKRPA010000139">
    <property type="protein sequence ID" value="DAZ97336.1"/>
    <property type="molecule type" value="Genomic_DNA"/>
</dbReference>
<organism evidence="6 7">
    <name type="scientific">Lagenidium giganteum</name>
    <dbReference type="NCBI Taxonomy" id="4803"/>
    <lineage>
        <taxon>Eukaryota</taxon>
        <taxon>Sar</taxon>
        <taxon>Stramenopiles</taxon>
        <taxon>Oomycota</taxon>
        <taxon>Peronosporomycetes</taxon>
        <taxon>Pythiales</taxon>
        <taxon>Pythiaceae</taxon>
    </lineage>
</organism>
<feature type="domain" description="Kazal-like" evidence="5">
    <location>
        <begin position="371"/>
        <end position="426"/>
    </location>
</feature>
<feature type="signal peptide" evidence="4">
    <location>
        <begin position="1"/>
        <end position="35"/>
    </location>
</feature>
<feature type="domain" description="Kazal-like" evidence="5">
    <location>
        <begin position="152"/>
        <end position="203"/>
    </location>
</feature>
<evidence type="ECO:0000256" key="2">
    <source>
        <dbReference type="ARBA" id="ARBA00022900"/>
    </source>
</evidence>
<dbReference type="PANTHER" id="PTHR10913:SF45">
    <property type="entry name" value="FOLLISTATIN, ISOFORM A-RELATED"/>
    <property type="match status" value="1"/>
</dbReference>
<feature type="domain" description="Kazal-like" evidence="5">
    <location>
        <begin position="99"/>
        <end position="151"/>
    </location>
</feature>
<evidence type="ECO:0000256" key="1">
    <source>
        <dbReference type="ARBA" id="ARBA00022690"/>
    </source>
</evidence>
<dbReference type="InterPro" id="IPR050653">
    <property type="entry name" value="Prot_Inhib_GrowthFact_Antg"/>
</dbReference>
<feature type="domain" description="Kazal-like" evidence="5">
    <location>
        <begin position="265"/>
        <end position="314"/>
    </location>
</feature>
<reference evidence="6" key="1">
    <citation type="submission" date="2022-11" db="EMBL/GenBank/DDBJ databases">
        <authorList>
            <person name="Morgan W.R."/>
            <person name="Tartar A."/>
        </authorList>
    </citation>
    <scope>NUCLEOTIDE SEQUENCE</scope>
    <source>
        <strain evidence="6">ARSEF 373</strain>
    </source>
</reference>
<dbReference type="Gene3D" id="3.30.60.30">
    <property type="match status" value="13"/>
</dbReference>
<keyword evidence="4" id="KW-0732">Signal</keyword>
<name>A0AAV2YST4_9STRA</name>
<reference evidence="6" key="2">
    <citation type="journal article" date="2023" name="Microbiol Resour">
        <title>Decontamination and Annotation of the Draft Genome Sequence of the Oomycete Lagenidium giganteum ARSEF 373.</title>
        <authorList>
            <person name="Morgan W.R."/>
            <person name="Tartar A."/>
        </authorList>
    </citation>
    <scope>NUCLEOTIDE SEQUENCE</scope>
    <source>
        <strain evidence="6">ARSEF 373</strain>
    </source>
</reference>
<accession>A0AAV2YST4</accession>
<evidence type="ECO:0000313" key="6">
    <source>
        <dbReference type="EMBL" id="DAZ97336.1"/>
    </source>
</evidence>
<dbReference type="PANTHER" id="PTHR10913">
    <property type="entry name" value="FOLLISTATIN-RELATED"/>
    <property type="match status" value="1"/>
</dbReference>
<evidence type="ECO:0000256" key="3">
    <source>
        <dbReference type="ARBA" id="ARBA00023157"/>
    </source>
</evidence>
<proteinExistence type="predicted"/>
<dbReference type="CDD" id="cd00104">
    <property type="entry name" value="KAZAL_FS"/>
    <property type="match status" value="11"/>
</dbReference>
<evidence type="ECO:0000259" key="5">
    <source>
        <dbReference type="PROSITE" id="PS51465"/>
    </source>
</evidence>
<dbReference type="AlphaFoldDB" id="A0AAV2YST4"/>
<keyword evidence="2" id="KW-0722">Serine protease inhibitor</keyword>
<keyword evidence="3" id="KW-1015">Disulfide bond</keyword>
<feature type="domain" description="Kazal-like" evidence="5">
    <location>
        <begin position="427"/>
        <end position="458"/>
    </location>
</feature>
<feature type="domain" description="Kazal-like" evidence="5">
    <location>
        <begin position="464"/>
        <end position="521"/>
    </location>
</feature>
<sequence length="903" mass="96948">MPSLPTDFPASSKLTMLAARLLLLLAMTATTTVHADFMPDPVEINCAIQRTCTDDESLPVCASDAKTYNNQCQYETAYCNTIKTGATKLFVLHDGACTSTDDRLCNLRCSNVADAPVCGTDGNTYANECQLEAAQCTNPSLVKDHDGACAPTLGQRGCTLMCINVDKPVCGSDGVTYSNDCQLKHAQCANPAITKVSDSACPVATPSPTPTPPQWCEPHPCTFIYKPVCGSDGATYGNKCMLKQEACKNPRLRLVSEGACPTPTPAPHCSKKSCKGDGVVCGSDGVTYDSMCAFNDAQCANPSLSLVSTEACVLPKACLTVKCSAYQVCRFDDASQSAYCADTCARGRCKQGELAHLVPVLAVALSAVRAGVVEIDCSLQRNCLRTKNPICASDRATYRNQCEFEKAFCRAEASNTVFSKLYDGECCVGPCPKTFDPVCGSHGVTYDNSCEFYVAQCRDDNIKSFVAGACGFESDLACPKSLLPNPQCGSDGLTYPNTCVFQLAQRTKPTLTLAYGGKCDPCKTFLCPSPQPYAGKGGIDCSAQRKCSNDLIDPVCGSDFTTYNNNCQYENAYCGAKANKKTLSKLHDGVCCPDACAEVLKPVCGSDGKTYNNECEFFQAQCNDHSLKFCKPAQASVSGCKMAACVRMYDPQCGSDGTTYGNKCEFNNAKCTKPDLKLAYAGECDPCKNYKCAQFQQCKVDDGTSKPYCADVCAEGRCRKGQKCELQQLAQLILTLTAAVATVSAATSAAIDCPQFCPMDYEPVCGTNRVTYSNKCQLLIAQCKDATIRLDYEDECTCEDVCPDIYDPYCGSDGVTYPNSCVLNNTKCTNATLFAVYRGSCDPCRSKTCNTRQLCRPNEVNGKGYCADTCAASRCKKTEVCQLQQVLCLRDPCPPRAICKSAV</sequence>
<dbReference type="SUPFAM" id="SSF100895">
    <property type="entry name" value="Kazal-type serine protease inhibitors"/>
    <property type="match status" value="13"/>
</dbReference>
<dbReference type="InterPro" id="IPR036058">
    <property type="entry name" value="Kazal_dom_sf"/>
</dbReference>
<feature type="domain" description="Kazal-like" evidence="5">
    <location>
        <begin position="40"/>
        <end position="98"/>
    </location>
</feature>
<gene>
    <name evidence="6" type="ORF">N0F65_003700</name>
</gene>
<evidence type="ECO:0000313" key="7">
    <source>
        <dbReference type="Proteomes" id="UP001146120"/>
    </source>
</evidence>
<dbReference type="Pfam" id="PF07648">
    <property type="entry name" value="Kazal_2"/>
    <property type="match status" value="7"/>
</dbReference>
<dbReference type="Proteomes" id="UP001146120">
    <property type="component" value="Unassembled WGS sequence"/>
</dbReference>
<dbReference type="Pfam" id="PF00050">
    <property type="entry name" value="Kazal_1"/>
    <property type="match status" value="6"/>
</dbReference>
<feature type="domain" description="Kazal-like" evidence="5">
    <location>
        <begin position="790"/>
        <end position="843"/>
    </location>
</feature>
<feature type="chain" id="PRO_5043483696" description="Kazal-like domain-containing protein" evidence="4">
    <location>
        <begin position="36"/>
        <end position="903"/>
    </location>
</feature>
<dbReference type="InterPro" id="IPR002350">
    <property type="entry name" value="Kazal_dom"/>
</dbReference>
<feature type="domain" description="Kazal-like" evidence="5">
    <location>
        <begin position="634"/>
        <end position="686"/>
    </location>
</feature>
<dbReference type="SMART" id="SM00280">
    <property type="entry name" value="KAZAL"/>
    <property type="match status" value="13"/>
</dbReference>
<evidence type="ECO:0000256" key="4">
    <source>
        <dbReference type="SAM" id="SignalP"/>
    </source>
</evidence>
<feature type="domain" description="Kazal-like" evidence="5">
    <location>
        <begin position="747"/>
        <end position="784"/>
    </location>
</feature>
<feature type="domain" description="Kazal-like" evidence="5">
    <location>
        <begin position="535"/>
        <end position="591"/>
    </location>
</feature>
<keyword evidence="1" id="KW-0646">Protease inhibitor</keyword>
<feature type="domain" description="Kazal-like" evidence="5">
    <location>
        <begin position="210"/>
        <end position="262"/>
    </location>
</feature>
<comment type="caution">
    <text evidence="6">The sequence shown here is derived from an EMBL/GenBank/DDBJ whole genome shotgun (WGS) entry which is preliminary data.</text>
</comment>
<dbReference type="PROSITE" id="PS51465">
    <property type="entry name" value="KAZAL_2"/>
    <property type="match status" value="13"/>
</dbReference>
<feature type="domain" description="Kazal-like" evidence="5">
    <location>
        <begin position="592"/>
        <end position="625"/>
    </location>
</feature>
<protein>
    <recommendedName>
        <fullName evidence="5">Kazal-like domain-containing protein</fullName>
    </recommendedName>
</protein>